<feature type="transmembrane region" description="Helical" evidence="1">
    <location>
        <begin position="58"/>
        <end position="80"/>
    </location>
</feature>
<gene>
    <name evidence="2" type="ORF">SAMN02927925_00349</name>
</gene>
<dbReference type="EMBL" id="FMTY01000001">
    <property type="protein sequence ID" value="SCX01515.1"/>
    <property type="molecule type" value="Genomic_DNA"/>
</dbReference>
<keyword evidence="1" id="KW-1133">Transmembrane helix</keyword>
<feature type="transmembrane region" description="Helical" evidence="1">
    <location>
        <begin position="12"/>
        <end position="28"/>
    </location>
</feature>
<evidence type="ECO:0000313" key="3">
    <source>
        <dbReference type="Proteomes" id="UP000182124"/>
    </source>
</evidence>
<keyword evidence="1" id="KW-0812">Transmembrane</keyword>
<dbReference type="Proteomes" id="UP000182124">
    <property type="component" value="Unassembled WGS sequence"/>
</dbReference>
<sequence length="147" mass="17631">MLQELRRNRKKLIWITVLVLLLALIRLFEKQLFYDPFLGFFKGEFQNAQLPPYDAMPLFFGLVFRYFLNSAVSVAVIYVVFKDVPLTKFTTFLYLILFGVLIALFFGILKFSDQPDYMFLFYVRRFLIQPLFLVLFLPAFYYQKKNQ</sequence>
<reference evidence="2 3" key="1">
    <citation type="submission" date="2016-10" db="EMBL/GenBank/DDBJ databases">
        <authorList>
            <person name="de Groot N.N."/>
        </authorList>
    </citation>
    <scope>NUCLEOTIDE SEQUENCE [LARGE SCALE GENOMIC DNA]</scope>
    <source>
        <strain evidence="2 3">CGMCC 1.3801</strain>
    </source>
</reference>
<dbReference type="STRING" id="329186.SAMN02927925_00349"/>
<feature type="transmembrane region" description="Helical" evidence="1">
    <location>
        <begin position="92"/>
        <end position="109"/>
    </location>
</feature>
<dbReference type="AlphaFoldDB" id="A0A1G4V5G9"/>
<proteinExistence type="predicted"/>
<evidence type="ECO:0000256" key="1">
    <source>
        <dbReference type="SAM" id="Phobius"/>
    </source>
</evidence>
<accession>A0A1G4V5G9</accession>
<dbReference type="InterPro" id="IPR026414">
    <property type="entry name" value="ExosoTase_F-assoc_memb"/>
</dbReference>
<organism evidence="2 3">
    <name type="scientific">Flavobacterium saliperosum</name>
    <dbReference type="NCBI Taxonomy" id="329186"/>
    <lineage>
        <taxon>Bacteria</taxon>
        <taxon>Pseudomonadati</taxon>
        <taxon>Bacteroidota</taxon>
        <taxon>Flavobacteriia</taxon>
        <taxon>Flavobacteriales</taxon>
        <taxon>Flavobacteriaceae</taxon>
        <taxon>Flavobacterium</taxon>
    </lineage>
</organism>
<dbReference type="RefSeq" id="WP_035653890.1">
    <property type="nucleotide sequence ID" value="NZ_CBCSBQ010000003.1"/>
</dbReference>
<protein>
    <submittedName>
        <fullName evidence="2">Exosortase F-associated protein</fullName>
    </submittedName>
</protein>
<feature type="transmembrane region" description="Helical" evidence="1">
    <location>
        <begin position="121"/>
        <end position="142"/>
    </location>
</feature>
<keyword evidence="1" id="KW-0472">Membrane</keyword>
<evidence type="ECO:0000313" key="2">
    <source>
        <dbReference type="EMBL" id="SCX01515.1"/>
    </source>
</evidence>
<dbReference type="NCBIfam" id="TIGR04127">
    <property type="entry name" value="flavo_near_exo"/>
    <property type="match status" value="1"/>
</dbReference>
<name>A0A1G4V5G9_9FLAO</name>